<proteinExistence type="inferred from homology"/>
<sequence>MEKLDFAEWLGIDIPLVQAPMAGVQNSRLAIAVNDAGGLGSIPCGMLSAEQIVDEIEQFREASSNPYNLNFFCHPSLPFDEICHRRWRAELKPFFTRYGIDENTLDNRASRLPFSHEIADVIAPYAPPIISFHFGLPEPSLLDRVKGWGTKVFSSATTVEEAVWLEQHGCDAVIVQGVEAGGHRGMFLTESLDSQRPTFDLLQDVVDAVGLPVIAAGGIATRGHVEHALSLGAAAVQVGTAYLLCHEANTSALHRQALKSSAAQHTALTNVFSGRPARGIVNGAMASLGYINACAPVFPYASIEMAPLRAAAEKEGRDDFTPLWSGTNNAHCEEVSAADITRMLMGISGREQPKSG</sequence>
<evidence type="ECO:0000256" key="4">
    <source>
        <dbReference type="ARBA" id="ARBA00022630"/>
    </source>
</evidence>
<name>A0A377HN86_GRIHO</name>
<dbReference type="AlphaFoldDB" id="A0A377HN86"/>
<dbReference type="PANTHER" id="PTHR42747">
    <property type="entry name" value="NITRONATE MONOOXYGENASE-RELATED"/>
    <property type="match status" value="1"/>
</dbReference>
<evidence type="ECO:0000313" key="13">
    <source>
        <dbReference type="Proteomes" id="UP000254512"/>
    </source>
</evidence>
<dbReference type="Proteomes" id="UP000254512">
    <property type="component" value="Unassembled WGS sequence"/>
</dbReference>
<evidence type="ECO:0000256" key="7">
    <source>
        <dbReference type="ARBA" id="ARBA00023002"/>
    </source>
</evidence>
<dbReference type="KEGG" id="gho:AL542_16060"/>
<dbReference type="GeneID" id="58897463"/>
<dbReference type="EMBL" id="UGHD01000002">
    <property type="protein sequence ID" value="STO57698.1"/>
    <property type="molecule type" value="Genomic_DNA"/>
</dbReference>
<protein>
    <recommendedName>
        <fullName evidence="11">Nitronate monooxygenase</fullName>
    </recommendedName>
    <alternativeName>
        <fullName evidence="9">Propionate 3-nitronate monooxygenase</fullName>
    </alternativeName>
</protein>
<gene>
    <name evidence="12" type="ORF">NCTC11645_02091</name>
</gene>
<dbReference type="RefSeq" id="WP_005505106.1">
    <property type="nucleotide sequence ID" value="NZ_CABMOB010000001.1"/>
</dbReference>
<evidence type="ECO:0000313" key="12">
    <source>
        <dbReference type="EMBL" id="STO57698.1"/>
    </source>
</evidence>
<dbReference type="STRING" id="673.AL542_16060"/>
<dbReference type="Gene3D" id="3.20.20.70">
    <property type="entry name" value="Aldolase class I"/>
    <property type="match status" value="1"/>
</dbReference>
<dbReference type="GO" id="GO:0000166">
    <property type="term" value="F:nucleotide binding"/>
    <property type="evidence" value="ECO:0007669"/>
    <property type="project" value="UniProtKB-KW"/>
</dbReference>
<evidence type="ECO:0000256" key="10">
    <source>
        <dbReference type="ARBA" id="ARBA00049401"/>
    </source>
</evidence>
<dbReference type="CDD" id="cd04730">
    <property type="entry name" value="NPD_like"/>
    <property type="match status" value="1"/>
</dbReference>
<dbReference type="PANTHER" id="PTHR42747:SF3">
    <property type="entry name" value="NITRONATE MONOOXYGENASE-RELATED"/>
    <property type="match status" value="1"/>
</dbReference>
<dbReference type="InterPro" id="IPR004136">
    <property type="entry name" value="NMO"/>
</dbReference>
<dbReference type="GO" id="GO:0009636">
    <property type="term" value="P:response to toxic substance"/>
    <property type="evidence" value="ECO:0007669"/>
    <property type="project" value="UniProtKB-KW"/>
</dbReference>
<evidence type="ECO:0000256" key="3">
    <source>
        <dbReference type="ARBA" id="ARBA00022575"/>
    </source>
</evidence>
<dbReference type="FunFam" id="3.20.20.70:FF:000154">
    <property type="entry name" value="Probable nitronate monooxygenase"/>
    <property type="match status" value="1"/>
</dbReference>
<evidence type="ECO:0000256" key="9">
    <source>
        <dbReference type="ARBA" id="ARBA00031155"/>
    </source>
</evidence>
<reference evidence="12 13" key="1">
    <citation type="submission" date="2018-06" db="EMBL/GenBank/DDBJ databases">
        <authorList>
            <consortium name="Pathogen Informatics"/>
            <person name="Doyle S."/>
        </authorList>
    </citation>
    <scope>NUCLEOTIDE SEQUENCE [LARGE SCALE GENOMIC DNA]</scope>
    <source>
        <strain evidence="12 13">NCTC11645</strain>
    </source>
</reference>
<evidence type="ECO:0000256" key="2">
    <source>
        <dbReference type="ARBA" id="ARBA00009881"/>
    </source>
</evidence>
<dbReference type="GO" id="GO:0018580">
    <property type="term" value="F:nitronate monooxygenase activity"/>
    <property type="evidence" value="ECO:0007669"/>
    <property type="project" value="InterPro"/>
</dbReference>
<dbReference type="InterPro" id="IPR013785">
    <property type="entry name" value="Aldolase_TIM"/>
</dbReference>
<keyword evidence="3" id="KW-0216">Detoxification</keyword>
<evidence type="ECO:0000256" key="8">
    <source>
        <dbReference type="ARBA" id="ARBA00023033"/>
    </source>
</evidence>
<comment type="cofactor">
    <cofactor evidence="1">
        <name>FMN</name>
        <dbReference type="ChEBI" id="CHEBI:58210"/>
    </cofactor>
</comment>
<comment type="catalytic activity">
    <reaction evidence="10">
        <text>3 propionate 3-nitronate + 3 O2 + H2O = 3 3-oxopropanoate + 2 nitrate + nitrite + H2O2 + 3 H(+)</text>
        <dbReference type="Rhea" id="RHEA:57332"/>
        <dbReference type="ChEBI" id="CHEBI:15377"/>
        <dbReference type="ChEBI" id="CHEBI:15378"/>
        <dbReference type="ChEBI" id="CHEBI:15379"/>
        <dbReference type="ChEBI" id="CHEBI:16240"/>
        <dbReference type="ChEBI" id="CHEBI:16301"/>
        <dbReference type="ChEBI" id="CHEBI:17632"/>
        <dbReference type="ChEBI" id="CHEBI:33190"/>
        <dbReference type="ChEBI" id="CHEBI:136067"/>
    </reaction>
</comment>
<dbReference type="Pfam" id="PF03060">
    <property type="entry name" value="NMO"/>
    <property type="match status" value="1"/>
</dbReference>
<accession>A0A377HN86</accession>
<evidence type="ECO:0000256" key="11">
    <source>
        <dbReference type="ARBA" id="ARBA00067136"/>
    </source>
</evidence>
<evidence type="ECO:0000256" key="1">
    <source>
        <dbReference type="ARBA" id="ARBA00001917"/>
    </source>
</evidence>
<organism evidence="12 13">
    <name type="scientific">Grimontia hollisae</name>
    <name type="common">Vibrio hollisae</name>
    <dbReference type="NCBI Taxonomy" id="673"/>
    <lineage>
        <taxon>Bacteria</taxon>
        <taxon>Pseudomonadati</taxon>
        <taxon>Pseudomonadota</taxon>
        <taxon>Gammaproteobacteria</taxon>
        <taxon>Vibrionales</taxon>
        <taxon>Vibrionaceae</taxon>
        <taxon>Grimontia</taxon>
    </lineage>
</organism>
<keyword evidence="7 12" id="KW-0560">Oxidoreductase</keyword>
<keyword evidence="5" id="KW-0288">FMN</keyword>
<evidence type="ECO:0000256" key="6">
    <source>
        <dbReference type="ARBA" id="ARBA00022741"/>
    </source>
</evidence>
<keyword evidence="8 12" id="KW-0503">Monooxygenase</keyword>
<comment type="similarity">
    <text evidence="2">Belongs to the nitronate monooxygenase family. NMO class I subfamily.</text>
</comment>
<keyword evidence="4" id="KW-0285">Flavoprotein</keyword>
<keyword evidence="6" id="KW-0547">Nucleotide-binding</keyword>
<evidence type="ECO:0000256" key="5">
    <source>
        <dbReference type="ARBA" id="ARBA00022643"/>
    </source>
</evidence>
<dbReference type="SUPFAM" id="SSF51412">
    <property type="entry name" value="Inosine monophosphate dehydrogenase (IMPDH)"/>
    <property type="match status" value="1"/>
</dbReference>